<proteinExistence type="predicted"/>
<accession>A0A7R6PF41</accession>
<gene>
    <name evidence="2" type="ORF">NEJAP_0446</name>
</gene>
<feature type="transmembrane region" description="Helical" evidence="1">
    <location>
        <begin position="112"/>
        <end position="142"/>
    </location>
</feature>
<sequence length="233" mass="26649">MVTIILATGVLTNAIYIFGQGYSRGFVSGLGFDYILFTTSWDEAPFWAYEASRMMGLYVVQIFLDVGWILYLYISLSVLLVIITFRVISTYLSKTNKSFDKDKIRNSINPEVGFFILSFSYSYLVTVAVFFVPIIVSVWVLFPYFAEKYGASVAFDRYSQYEKSLCDTKYGWSGCIHIDSKYFPDYTGQDKILGRVVLKNDQYWGVLTENGPMTISAPDSIFYESIPLKKTED</sequence>
<dbReference type="EMBL" id="AP014546">
    <property type="protein sequence ID" value="BBB28403.1"/>
    <property type="molecule type" value="Genomic_DNA"/>
</dbReference>
<keyword evidence="1" id="KW-0812">Transmembrane</keyword>
<dbReference type="AlphaFoldDB" id="A0A7R6PF41"/>
<feature type="transmembrane region" description="Helical" evidence="1">
    <location>
        <begin position="68"/>
        <end position="92"/>
    </location>
</feature>
<dbReference type="KEGG" id="njp:NEJAP_0446"/>
<reference evidence="2 3" key="1">
    <citation type="journal article" date="2008" name="Int. J. Syst. Evol. Microbiol.">
        <title>Neptunomonas japonica sp. nov., an Osedax japonicus symbiont-like bacterium isolated from sediment adjacent to sperm whale carcasses off Kagoshima, Japan.</title>
        <authorList>
            <person name="Miyazaki M."/>
            <person name="Nogi Y."/>
            <person name="Fujiwara Y."/>
            <person name="Kawato M."/>
            <person name="Kubokawa K."/>
            <person name="Horikoshi K."/>
        </authorList>
    </citation>
    <scope>NUCLEOTIDE SEQUENCE [LARGE SCALE GENOMIC DNA]</scope>
    <source>
        <strain evidence="2 3">JAMM 1380</strain>
    </source>
</reference>
<organism evidence="2 3">
    <name type="scientific">Neptunomonas japonica JAMM 1380</name>
    <dbReference type="NCBI Taxonomy" id="1441457"/>
    <lineage>
        <taxon>Bacteria</taxon>
        <taxon>Pseudomonadati</taxon>
        <taxon>Pseudomonadota</taxon>
        <taxon>Gammaproteobacteria</taxon>
        <taxon>Oceanospirillales</taxon>
        <taxon>Oceanospirillaceae</taxon>
        <taxon>Neptunomonas</taxon>
    </lineage>
</organism>
<keyword evidence="1" id="KW-1133">Transmembrane helix</keyword>
<evidence type="ECO:0000313" key="2">
    <source>
        <dbReference type="EMBL" id="BBB28403.1"/>
    </source>
</evidence>
<evidence type="ECO:0000313" key="3">
    <source>
        <dbReference type="Proteomes" id="UP000595332"/>
    </source>
</evidence>
<keyword evidence="3" id="KW-1185">Reference proteome</keyword>
<evidence type="ECO:0000256" key="1">
    <source>
        <dbReference type="SAM" id="Phobius"/>
    </source>
</evidence>
<protein>
    <submittedName>
        <fullName evidence="2">Uncharacterized protein</fullName>
    </submittedName>
</protein>
<keyword evidence="1" id="KW-0472">Membrane</keyword>
<dbReference type="Proteomes" id="UP000595332">
    <property type="component" value="Chromosome"/>
</dbReference>
<name>A0A7R6PF41_9GAMM</name>